<accession>A0A3L8PRQ5</accession>
<sequence length="39" mass="4641">CYRFNRRFKLEDLLPRFIYIAVRTPPLPKKLLKVAGLHG</sequence>
<evidence type="ECO:0000313" key="2">
    <source>
        <dbReference type="EMBL" id="RLV58056.1"/>
    </source>
</evidence>
<reference evidence="2 4" key="1">
    <citation type="submission" date="2018-09" db="EMBL/GenBank/DDBJ databases">
        <title>Phylogeny of the Shewanellaceae, and recommendation for two new genera, Pseudoshewanella and Parashewanella.</title>
        <authorList>
            <person name="Wang G."/>
        </authorList>
    </citation>
    <scope>NUCLEOTIDE SEQUENCE [LARGE SCALE GENOMIC DNA]</scope>
    <source>
        <strain evidence="2 4">C51</strain>
    </source>
</reference>
<name>A0A3L8PRQ5_9GAMM</name>
<evidence type="ECO:0000313" key="1">
    <source>
        <dbReference type="EMBL" id="RLV57850.1"/>
    </source>
</evidence>
<comment type="caution">
    <text evidence="2">The sequence shown here is derived from an EMBL/GenBank/DDBJ whole genome shotgun (WGS) entry which is preliminary data.</text>
</comment>
<gene>
    <name evidence="3" type="ORF">D5018_10525</name>
    <name evidence="2" type="ORF">D5018_19240</name>
    <name evidence="1" type="ORF">D5018_20375</name>
</gene>
<evidence type="ECO:0000313" key="3">
    <source>
        <dbReference type="EMBL" id="RLV59797.1"/>
    </source>
</evidence>
<proteinExistence type="predicted"/>
<keyword evidence="4" id="KW-1185">Reference proteome</keyword>
<protein>
    <submittedName>
        <fullName evidence="2">IS1595 family transposase</fullName>
    </submittedName>
</protein>
<dbReference type="EMBL" id="QZEI01000130">
    <property type="protein sequence ID" value="RLV57850.1"/>
    <property type="molecule type" value="Genomic_DNA"/>
</dbReference>
<dbReference type="Proteomes" id="UP000281474">
    <property type="component" value="Unassembled WGS sequence"/>
</dbReference>
<dbReference type="AlphaFoldDB" id="A0A3L8PRQ5"/>
<feature type="non-terminal residue" evidence="2">
    <location>
        <position position="1"/>
    </location>
</feature>
<dbReference type="EMBL" id="QZEI01000102">
    <property type="protein sequence ID" value="RLV58056.1"/>
    <property type="molecule type" value="Genomic_DNA"/>
</dbReference>
<organism evidence="2 4">
    <name type="scientific">Parashewanella curva</name>
    <dbReference type="NCBI Taxonomy" id="2338552"/>
    <lineage>
        <taxon>Bacteria</taxon>
        <taxon>Pseudomonadati</taxon>
        <taxon>Pseudomonadota</taxon>
        <taxon>Gammaproteobacteria</taxon>
        <taxon>Alteromonadales</taxon>
        <taxon>Shewanellaceae</taxon>
        <taxon>Parashewanella</taxon>
    </lineage>
</organism>
<dbReference type="EMBL" id="QZEI01000027">
    <property type="protein sequence ID" value="RLV59797.1"/>
    <property type="molecule type" value="Genomic_DNA"/>
</dbReference>
<evidence type="ECO:0000313" key="4">
    <source>
        <dbReference type="Proteomes" id="UP000281474"/>
    </source>
</evidence>